<gene>
    <name evidence="9" type="ORF">KK083_11750</name>
</gene>
<dbReference type="GO" id="GO:0004565">
    <property type="term" value="F:beta-galactosidase activity"/>
    <property type="evidence" value="ECO:0007669"/>
    <property type="project" value="UniProtKB-EC"/>
</dbReference>
<accession>A0AAP2GJ11</accession>
<evidence type="ECO:0000256" key="1">
    <source>
        <dbReference type="ARBA" id="ARBA00001412"/>
    </source>
</evidence>
<dbReference type="InterPro" id="IPR036156">
    <property type="entry name" value="Beta-gal/glucu_dom_sf"/>
</dbReference>
<sequence length="913" mass="102672">MIRKILSGIMLLASLACSAQQQLDLSGQWSYQLDSLSTGEKQGWNARLFKKSLRLPGTLDDAGVGKANDLTPKLEKATLLQLTRKHTYIGAAWYSREVTIPESWRSKIILLTLERVLWETQVWVDGKKAGMNESIVAPHELDLTSLLTPGKHVLSIRVDNREKYDVSLDKRNFAHAYTDGTQIIWNGVIGDINLKAKDPVFIDDVQVYPDFDAGTVTANITVLNPLKLKTNSVLTLAVNGLASVKQSLSIAEERNEIRVRYNLGKDFKPWDEFDPHLYNLSVDLEAGKGRKKLHDNKTVSFGMRKIGRDKNILQVNNHRAYLRGTLECAIFPLTGYPPMDKKGWKKIFDAARAYGLNHLRFHSWCPPEAAFQAADEAGFYLQIELPLWSLTVGEDERINRFLKEEAYRIIKQYGNHPSFCFWSMGNELQGNFDWMKQTLVELRKADNRHLYTTTTFTFQKGKGLWPEPVDDYYITQYTRKGWVRGQGIFDTAPPSFDKDFSAAIDSMPVPMVSHEIGQYSVYPNLQEIKKYTGVLEPVNFKAIAQDLQKKGMLASADAYTKASGKFAALLYKEEIERALKTPGFSGFQLLDLHDFPGQGTALVGMLDAFWESKGLITAEAFRQFCGPVVPLIRYKKAVYTNAETFEASVEIANFGNAVLKNATPAWKISGADGKVLASGKLNATDIRIGNGISLGNIRYALRDIQEATTVTVSVNIEGTSHTNTWRVWVFPEQLPAASGDVLVTQSLEEAMTQLSKGKTVLLNPSLKSIQGIEGKFVPVFWSPVHFPDQPGSMGLRCEPAHPALKHFPTSSHSDWQWWYLCKNSKPMLLDGITDVKPIIQVVDNFFKNRKLGDLIEAKVGNGKLMLCAINITENLEQHPEARQLRYSILQYMNSKDFDPEAVLSEEDLKKLIK</sequence>
<name>A0AAP2GJ11_9BACT</name>
<dbReference type="RefSeq" id="WP_254163427.1">
    <property type="nucleotide sequence ID" value="NZ_JAHESF010000010.1"/>
</dbReference>
<dbReference type="Pfam" id="PF00703">
    <property type="entry name" value="Glyco_hydro_2"/>
    <property type="match status" value="1"/>
</dbReference>
<dbReference type="InterPro" id="IPR006102">
    <property type="entry name" value="Ig-like_GH2"/>
</dbReference>
<feature type="signal peptide" evidence="6">
    <location>
        <begin position="1"/>
        <end position="19"/>
    </location>
</feature>
<keyword evidence="6" id="KW-0732">Signal</keyword>
<proteinExistence type="inferred from homology"/>
<keyword evidence="10" id="KW-1185">Reference proteome</keyword>
<evidence type="ECO:0000256" key="2">
    <source>
        <dbReference type="ARBA" id="ARBA00007401"/>
    </source>
</evidence>
<evidence type="ECO:0000259" key="7">
    <source>
        <dbReference type="Pfam" id="PF00703"/>
    </source>
</evidence>
<dbReference type="SUPFAM" id="SSF51445">
    <property type="entry name" value="(Trans)glycosidases"/>
    <property type="match status" value="1"/>
</dbReference>
<dbReference type="InterPro" id="IPR017853">
    <property type="entry name" value="GH"/>
</dbReference>
<feature type="domain" description="Glycosyl hydrolases family 2 sugar binding" evidence="8">
    <location>
        <begin position="25"/>
        <end position="160"/>
    </location>
</feature>
<dbReference type="PROSITE" id="PS51257">
    <property type="entry name" value="PROKAR_LIPOPROTEIN"/>
    <property type="match status" value="1"/>
</dbReference>
<organism evidence="9 10">
    <name type="scientific">Chryseosolibacter histidini</name>
    <dbReference type="NCBI Taxonomy" id="2782349"/>
    <lineage>
        <taxon>Bacteria</taxon>
        <taxon>Pseudomonadati</taxon>
        <taxon>Bacteroidota</taxon>
        <taxon>Cytophagia</taxon>
        <taxon>Cytophagales</taxon>
        <taxon>Chryseotaleaceae</taxon>
        <taxon>Chryseosolibacter</taxon>
    </lineage>
</organism>
<dbReference type="GO" id="GO:0005990">
    <property type="term" value="P:lactose catabolic process"/>
    <property type="evidence" value="ECO:0007669"/>
    <property type="project" value="TreeGrafter"/>
</dbReference>
<dbReference type="EC" id="3.2.1.23" evidence="3"/>
<dbReference type="InterPro" id="IPR006104">
    <property type="entry name" value="Glyco_hydro_2_N"/>
</dbReference>
<comment type="caution">
    <text evidence="9">The sequence shown here is derived from an EMBL/GenBank/DDBJ whole genome shotgun (WGS) entry which is preliminary data.</text>
</comment>
<dbReference type="InterPro" id="IPR050347">
    <property type="entry name" value="Bact_Beta-galactosidase"/>
</dbReference>
<dbReference type="Gene3D" id="2.60.40.10">
    <property type="entry name" value="Immunoglobulins"/>
    <property type="match status" value="1"/>
</dbReference>
<evidence type="ECO:0000256" key="3">
    <source>
        <dbReference type="ARBA" id="ARBA00012756"/>
    </source>
</evidence>
<dbReference type="Pfam" id="PF02837">
    <property type="entry name" value="Glyco_hydro_2_N"/>
    <property type="match status" value="1"/>
</dbReference>
<feature type="chain" id="PRO_5042977723" description="beta-galactosidase" evidence="6">
    <location>
        <begin position="20"/>
        <end position="913"/>
    </location>
</feature>
<dbReference type="GO" id="GO:0009341">
    <property type="term" value="C:beta-galactosidase complex"/>
    <property type="evidence" value="ECO:0007669"/>
    <property type="project" value="TreeGrafter"/>
</dbReference>
<evidence type="ECO:0000256" key="6">
    <source>
        <dbReference type="SAM" id="SignalP"/>
    </source>
</evidence>
<evidence type="ECO:0000313" key="9">
    <source>
        <dbReference type="EMBL" id="MBT1697554.1"/>
    </source>
</evidence>
<dbReference type="InterPro" id="IPR008979">
    <property type="entry name" value="Galactose-bd-like_sf"/>
</dbReference>
<evidence type="ECO:0000256" key="4">
    <source>
        <dbReference type="ARBA" id="ARBA00022801"/>
    </source>
</evidence>
<feature type="domain" description="Glycoside hydrolase family 2 immunoglobulin-like beta-sandwich" evidence="7">
    <location>
        <begin position="200"/>
        <end position="304"/>
    </location>
</feature>
<dbReference type="Proteomes" id="UP001319200">
    <property type="component" value="Unassembled WGS sequence"/>
</dbReference>
<dbReference type="SUPFAM" id="SSF49785">
    <property type="entry name" value="Galactose-binding domain-like"/>
    <property type="match status" value="1"/>
</dbReference>
<dbReference type="AlphaFoldDB" id="A0AAP2GJ11"/>
<evidence type="ECO:0000313" key="10">
    <source>
        <dbReference type="Proteomes" id="UP001319200"/>
    </source>
</evidence>
<dbReference type="PANTHER" id="PTHR46323:SF2">
    <property type="entry name" value="BETA-GALACTOSIDASE"/>
    <property type="match status" value="1"/>
</dbReference>
<dbReference type="SUPFAM" id="SSF49303">
    <property type="entry name" value="beta-Galactosidase/glucuronidase domain"/>
    <property type="match status" value="1"/>
</dbReference>
<comment type="catalytic activity">
    <reaction evidence="1">
        <text>Hydrolysis of terminal non-reducing beta-D-galactose residues in beta-D-galactosides.</text>
        <dbReference type="EC" id="3.2.1.23"/>
    </reaction>
</comment>
<dbReference type="Gene3D" id="3.20.20.80">
    <property type="entry name" value="Glycosidases"/>
    <property type="match status" value="1"/>
</dbReference>
<dbReference type="PANTHER" id="PTHR46323">
    <property type="entry name" value="BETA-GALACTOSIDASE"/>
    <property type="match status" value="1"/>
</dbReference>
<keyword evidence="5" id="KW-0326">Glycosidase</keyword>
<keyword evidence="4 9" id="KW-0378">Hydrolase</keyword>
<reference evidence="9 10" key="1">
    <citation type="submission" date="2021-05" db="EMBL/GenBank/DDBJ databases">
        <title>A Polyphasic approach of four new species of the genus Ohtaekwangia: Ohtaekwangia histidinii sp. nov., Ohtaekwangia cretensis sp. nov., Ohtaekwangia indiensis sp. nov., Ohtaekwangia reichenbachii sp. nov. from diverse environment.</title>
        <authorList>
            <person name="Octaviana S."/>
        </authorList>
    </citation>
    <scope>NUCLEOTIDE SEQUENCE [LARGE SCALE GENOMIC DNA]</scope>
    <source>
        <strain evidence="9 10">PWU4</strain>
    </source>
</reference>
<dbReference type="EMBL" id="JAHESF010000010">
    <property type="protein sequence ID" value="MBT1697554.1"/>
    <property type="molecule type" value="Genomic_DNA"/>
</dbReference>
<evidence type="ECO:0000259" key="8">
    <source>
        <dbReference type="Pfam" id="PF02837"/>
    </source>
</evidence>
<dbReference type="Gene3D" id="2.60.120.260">
    <property type="entry name" value="Galactose-binding domain-like"/>
    <property type="match status" value="1"/>
</dbReference>
<comment type="similarity">
    <text evidence="2">Belongs to the glycosyl hydrolase 2 family.</text>
</comment>
<dbReference type="InterPro" id="IPR013783">
    <property type="entry name" value="Ig-like_fold"/>
</dbReference>
<evidence type="ECO:0000256" key="5">
    <source>
        <dbReference type="ARBA" id="ARBA00023295"/>
    </source>
</evidence>
<protein>
    <recommendedName>
        <fullName evidence="3">beta-galactosidase</fullName>
        <ecNumber evidence="3">3.2.1.23</ecNumber>
    </recommendedName>
</protein>